<dbReference type="InterPro" id="IPR036271">
    <property type="entry name" value="Tet_transcr_reg_TetR-rel_C_sf"/>
</dbReference>
<dbReference type="PROSITE" id="PS50977">
    <property type="entry name" value="HTH_TETR_2"/>
    <property type="match status" value="1"/>
</dbReference>
<protein>
    <submittedName>
        <fullName evidence="6">TetR family transcriptional regulator</fullName>
    </submittedName>
</protein>
<feature type="DNA-binding region" description="H-T-H motif" evidence="4">
    <location>
        <begin position="36"/>
        <end position="55"/>
    </location>
</feature>
<dbReference type="PANTHER" id="PTHR30055">
    <property type="entry name" value="HTH-TYPE TRANSCRIPTIONAL REGULATOR RUTR"/>
    <property type="match status" value="1"/>
</dbReference>
<dbReference type="InterPro" id="IPR001647">
    <property type="entry name" value="HTH_TetR"/>
</dbReference>
<dbReference type="RefSeq" id="WP_071326914.1">
    <property type="nucleotide sequence ID" value="NZ_JZDQ02000007.1"/>
</dbReference>
<accession>A0A1J4N807</accession>
<dbReference type="SUPFAM" id="SSF48498">
    <property type="entry name" value="Tetracyclin repressor-like, C-terminal domain"/>
    <property type="match status" value="1"/>
</dbReference>
<dbReference type="STRING" id="1844.UG56_006505"/>
<evidence type="ECO:0000259" key="5">
    <source>
        <dbReference type="PROSITE" id="PS50977"/>
    </source>
</evidence>
<dbReference type="PRINTS" id="PR00455">
    <property type="entry name" value="HTHTETR"/>
</dbReference>
<dbReference type="InterPro" id="IPR009057">
    <property type="entry name" value="Homeodomain-like_sf"/>
</dbReference>
<evidence type="ECO:0000256" key="4">
    <source>
        <dbReference type="PROSITE-ProRule" id="PRU00335"/>
    </source>
</evidence>
<evidence type="ECO:0000256" key="2">
    <source>
        <dbReference type="ARBA" id="ARBA00023125"/>
    </source>
</evidence>
<keyword evidence="1" id="KW-0805">Transcription regulation</keyword>
<sequence>MSETLPHKLRSDARDNRDRILAAARSLFAERGLEVTMRDVARRAGVGPATLYRRFPARQVLLDAVFADELRACAAIVDDGCADPDPWRGFTSVIERVSVLNVGNQGFVDAFMAEKPRDSFTEHRTAALAKLADLARRAKADGRLRRDFVIDDLVLVLLAGRGLAATPAASSVPAARRFAALAIDAFRASEANDPLPRGAAVAARLARS</sequence>
<evidence type="ECO:0000313" key="6">
    <source>
        <dbReference type="EMBL" id="OIJ27651.1"/>
    </source>
</evidence>
<comment type="caution">
    <text evidence="6">The sequence shown here is derived from an EMBL/GenBank/DDBJ whole genome shotgun (WGS) entry which is preliminary data.</text>
</comment>
<dbReference type="Pfam" id="PF00440">
    <property type="entry name" value="TetR_N"/>
    <property type="match status" value="1"/>
</dbReference>
<dbReference type="GO" id="GO:0000976">
    <property type="term" value="F:transcription cis-regulatory region binding"/>
    <property type="evidence" value="ECO:0007669"/>
    <property type="project" value="TreeGrafter"/>
</dbReference>
<proteinExistence type="predicted"/>
<keyword evidence="3" id="KW-0804">Transcription</keyword>
<feature type="domain" description="HTH tetR-type" evidence="5">
    <location>
        <begin position="14"/>
        <end position="73"/>
    </location>
</feature>
<name>A0A1J4N807_9ACTN</name>
<evidence type="ECO:0000313" key="7">
    <source>
        <dbReference type="Proteomes" id="UP000033772"/>
    </source>
</evidence>
<dbReference type="SUPFAM" id="SSF46689">
    <property type="entry name" value="Homeodomain-like"/>
    <property type="match status" value="1"/>
</dbReference>
<dbReference type="Proteomes" id="UP000033772">
    <property type="component" value="Unassembled WGS sequence"/>
</dbReference>
<evidence type="ECO:0000256" key="3">
    <source>
        <dbReference type="ARBA" id="ARBA00023163"/>
    </source>
</evidence>
<dbReference type="PANTHER" id="PTHR30055:SF234">
    <property type="entry name" value="HTH-TYPE TRANSCRIPTIONAL REGULATOR BETI"/>
    <property type="match status" value="1"/>
</dbReference>
<reference evidence="6" key="1">
    <citation type="submission" date="2016-10" db="EMBL/GenBank/DDBJ databases">
        <title>Draft Genome Sequence of Nocardioides luteus Strain BAFB, an Alkane-Degrading Bacterium Isolated from JP-7 Polluted Soil.</title>
        <authorList>
            <person name="Brown L."/>
            <person name="Ruiz O.N."/>
            <person name="Gunasekera T."/>
        </authorList>
    </citation>
    <scope>NUCLEOTIDE SEQUENCE [LARGE SCALE GENOMIC DNA]</scope>
    <source>
        <strain evidence="6">BAFB</strain>
    </source>
</reference>
<dbReference type="Gene3D" id="1.10.357.10">
    <property type="entry name" value="Tetracycline Repressor, domain 2"/>
    <property type="match status" value="1"/>
</dbReference>
<keyword evidence="2 4" id="KW-0238">DNA-binding</keyword>
<dbReference type="AlphaFoldDB" id="A0A1J4N807"/>
<organism evidence="6 7">
    <name type="scientific">Nocardioides luteus</name>
    <dbReference type="NCBI Taxonomy" id="1844"/>
    <lineage>
        <taxon>Bacteria</taxon>
        <taxon>Bacillati</taxon>
        <taxon>Actinomycetota</taxon>
        <taxon>Actinomycetes</taxon>
        <taxon>Propionibacteriales</taxon>
        <taxon>Nocardioidaceae</taxon>
        <taxon>Nocardioides</taxon>
    </lineage>
</organism>
<keyword evidence="7" id="KW-1185">Reference proteome</keyword>
<dbReference type="GO" id="GO:0003700">
    <property type="term" value="F:DNA-binding transcription factor activity"/>
    <property type="evidence" value="ECO:0007669"/>
    <property type="project" value="TreeGrafter"/>
</dbReference>
<dbReference type="InterPro" id="IPR050109">
    <property type="entry name" value="HTH-type_TetR-like_transc_reg"/>
</dbReference>
<gene>
    <name evidence="6" type="ORF">UG56_006505</name>
</gene>
<dbReference type="EMBL" id="JZDQ02000007">
    <property type="protein sequence ID" value="OIJ27651.1"/>
    <property type="molecule type" value="Genomic_DNA"/>
</dbReference>
<evidence type="ECO:0000256" key="1">
    <source>
        <dbReference type="ARBA" id="ARBA00023015"/>
    </source>
</evidence>
<dbReference type="OrthoDB" id="3382616at2"/>